<reference evidence="13 14" key="1">
    <citation type="submission" date="2017-05" db="EMBL/GenBank/DDBJ databases">
        <authorList>
            <person name="Varghese N."/>
            <person name="Submissions S."/>
        </authorList>
    </citation>
    <scope>NUCLEOTIDE SEQUENCE [LARGE SCALE GENOMIC DNA]</scope>
    <source>
        <strain evidence="13 14">DSM 21194</strain>
    </source>
</reference>
<dbReference type="FunFam" id="1.10.238.260:FF:000001">
    <property type="entry name" value="2-isopropylmalate synthase"/>
    <property type="match status" value="1"/>
</dbReference>
<evidence type="ECO:0000259" key="12">
    <source>
        <dbReference type="PROSITE" id="PS50991"/>
    </source>
</evidence>
<sequence>MENQIKIFDTTLRDGEQSPGFSMNQDEKLRLALQLERLKADVIEAGFPIASEGDFRTVKKISEHIKHSTVAALCRTTTADIDRAAEAVEPAAKPRIHTFIATSDIHMQYKLKKNREQVLESAVSAVEYAGKFCDEVEFSAEDASRSDPEFLFDIFTAVIDAGADVINVPDTVGYALPWEFGELIRSIRENVPNIDQATLSVHCHNDLGVAVANSLMAVQNGAQQIECTINGIGERAGNASLEEVVMAIATRENNMGKTTNVATDQLVPASKLLTEITGNKVQPNKAIVGENAFAHEAGIHQHGVLNNPMTYEIMTPESVGLTSNKIVLGKHSGRFALNKKLQKLGYSLGKDELNQVYLKFTNLADEQKTVEEQDLLALVSEILPQQKISGDTTITS</sequence>
<dbReference type="NCBIfam" id="NF002086">
    <property type="entry name" value="PRK00915.1-3"/>
    <property type="match status" value="1"/>
</dbReference>
<dbReference type="PROSITE" id="PS00815">
    <property type="entry name" value="AIPM_HOMOCIT_SYNTH_1"/>
    <property type="match status" value="1"/>
</dbReference>
<dbReference type="PANTHER" id="PTHR10277">
    <property type="entry name" value="HOMOCITRATE SYNTHASE-RELATED"/>
    <property type="match status" value="1"/>
</dbReference>
<dbReference type="RefSeq" id="WP_142713692.1">
    <property type="nucleotide sequence ID" value="NZ_FXTH01000004.1"/>
</dbReference>
<evidence type="ECO:0000313" key="14">
    <source>
        <dbReference type="Proteomes" id="UP000317593"/>
    </source>
</evidence>
<evidence type="ECO:0000256" key="8">
    <source>
        <dbReference type="ARBA" id="ARBA00023211"/>
    </source>
</evidence>
<dbReference type="InterPro" id="IPR050073">
    <property type="entry name" value="2-IPM_HCS-like"/>
</dbReference>
<dbReference type="InterPro" id="IPR002034">
    <property type="entry name" value="AIPM/Hcit_synth_CS"/>
</dbReference>
<dbReference type="PROSITE" id="PS50991">
    <property type="entry name" value="PYR_CT"/>
    <property type="match status" value="1"/>
</dbReference>
<evidence type="ECO:0000313" key="13">
    <source>
        <dbReference type="EMBL" id="SMO52060.1"/>
    </source>
</evidence>
<evidence type="ECO:0000256" key="2">
    <source>
        <dbReference type="ARBA" id="ARBA00009396"/>
    </source>
</evidence>
<dbReference type="GO" id="GO:0003852">
    <property type="term" value="F:2-isopropylmalate synthase activity"/>
    <property type="evidence" value="ECO:0007669"/>
    <property type="project" value="UniProtKB-UniRule"/>
</dbReference>
<dbReference type="PANTHER" id="PTHR10277:SF9">
    <property type="entry name" value="2-ISOPROPYLMALATE SYNTHASE 1, CHLOROPLASTIC-RELATED"/>
    <property type="match status" value="1"/>
</dbReference>
<dbReference type="EC" id="2.3.3.13" evidence="3 10"/>
<dbReference type="GO" id="GO:0046872">
    <property type="term" value="F:metal ion binding"/>
    <property type="evidence" value="ECO:0007669"/>
    <property type="project" value="UniProtKB-KW"/>
</dbReference>
<dbReference type="Gene3D" id="3.20.20.70">
    <property type="entry name" value="Aldolase class I"/>
    <property type="match status" value="1"/>
</dbReference>
<evidence type="ECO:0000256" key="11">
    <source>
        <dbReference type="RuleBase" id="RU003523"/>
    </source>
</evidence>
<dbReference type="CDD" id="cd07940">
    <property type="entry name" value="DRE_TIM_IPMS"/>
    <property type="match status" value="1"/>
</dbReference>
<dbReference type="PROSITE" id="PS00816">
    <property type="entry name" value="AIPM_HOMOCIT_SYNTH_2"/>
    <property type="match status" value="1"/>
</dbReference>
<evidence type="ECO:0000256" key="3">
    <source>
        <dbReference type="ARBA" id="ARBA00012973"/>
    </source>
</evidence>
<evidence type="ECO:0000256" key="4">
    <source>
        <dbReference type="ARBA" id="ARBA00022430"/>
    </source>
</evidence>
<dbReference type="AlphaFoldDB" id="A0A521C012"/>
<dbReference type="Proteomes" id="UP000317593">
    <property type="component" value="Unassembled WGS sequence"/>
</dbReference>
<dbReference type="InterPro" id="IPR000891">
    <property type="entry name" value="PYR_CT"/>
</dbReference>
<feature type="domain" description="Pyruvate carboxyltransferase" evidence="12">
    <location>
        <begin position="5"/>
        <end position="267"/>
    </location>
</feature>
<dbReference type="Pfam" id="PF00682">
    <property type="entry name" value="HMGL-like"/>
    <property type="match status" value="1"/>
</dbReference>
<keyword evidence="14" id="KW-1185">Reference proteome</keyword>
<keyword evidence="5" id="KW-0028">Amino-acid biosynthesis</keyword>
<protein>
    <recommendedName>
        <fullName evidence="3 10">2-isopropylmalate synthase</fullName>
        <ecNumber evidence="3 10">2.3.3.13</ecNumber>
    </recommendedName>
</protein>
<accession>A0A521C012</accession>
<dbReference type="GO" id="GO:0009098">
    <property type="term" value="P:L-leucine biosynthetic process"/>
    <property type="evidence" value="ECO:0007669"/>
    <property type="project" value="UniProtKB-UniRule"/>
</dbReference>
<name>A0A521C012_9BACT</name>
<dbReference type="NCBIfam" id="TIGR00973">
    <property type="entry name" value="leuA_bact"/>
    <property type="match status" value="1"/>
</dbReference>
<evidence type="ECO:0000256" key="5">
    <source>
        <dbReference type="ARBA" id="ARBA00022605"/>
    </source>
</evidence>
<gene>
    <name evidence="13" type="ORF">SAMN06265218_104177</name>
</gene>
<keyword evidence="7" id="KW-0479">Metal-binding</keyword>
<dbReference type="UniPathway" id="UPA00048">
    <property type="reaction ID" value="UER00070"/>
</dbReference>
<dbReference type="EMBL" id="FXTH01000004">
    <property type="protein sequence ID" value="SMO52060.1"/>
    <property type="molecule type" value="Genomic_DNA"/>
</dbReference>
<dbReference type="InterPro" id="IPR013785">
    <property type="entry name" value="Aldolase_TIM"/>
</dbReference>
<keyword evidence="8" id="KW-0464">Manganese</keyword>
<dbReference type="FunFam" id="3.20.20.70:FF:000010">
    <property type="entry name" value="2-isopropylmalate synthase"/>
    <property type="match status" value="1"/>
</dbReference>
<dbReference type="InterPro" id="IPR054691">
    <property type="entry name" value="LeuA/HCS_post-cat"/>
</dbReference>
<dbReference type="SUPFAM" id="SSF51569">
    <property type="entry name" value="Aldolase"/>
    <property type="match status" value="1"/>
</dbReference>
<keyword evidence="4" id="KW-0432">Leucine biosynthesis</keyword>
<evidence type="ECO:0000256" key="1">
    <source>
        <dbReference type="ARBA" id="ARBA00004689"/>
    </source>
</evidence>
<evidence type="ECO:0000256" key="9">
    <source>
        <dbReference type="ARBA" id="ARBA00023304"/>
    </source>
</evidence>
<evidence type="ECO:0000256" key="7">
    <source>
        <dbReference type="ARBA" id="ARBA00022723"/>
    </source>
</evidence>
<comment type="similarity">
    <text evidence="2">Belongs to the alpha-IPM synthase/homocitrate synthase family. LeuA type 1 subfamily.</text>
</comment>
<dbReference type="Pfam" id="PF22617">
    <property type="entry name" value="HCS_D2"/>
    <property type="match status" value="1"/>
</dbReference>
<keyword evidence="9" id="KW-0100">Branched-chain amino acid biosynthesis</keyword>
<proteinExistence type="inferred from homology"/>
<dbReference type="OrthoDB" id="9804858at2"/>
<comment type="pathway">
    <text evidence="1">Amino-acid biosynthesis; L-leucine biosynthesis; L-leucine from 3-methyl-2-oxobutanoate: step 1/4.</text>
</comment>
<organism evidence="13 14">
    <name type="scientific">Fodinibius sediminis</name>
    <dbReference type="NCBI Taxonomy" id="1214077"/>
    <lineage>
        <taxon>Bacteria</taxon>
        <taxon>Pseudomonadati</taxon>
        <taxon>Balneolota</taxon>
        <taxon>Balneolia</taxon>
        <taxon>Balneolales</taxon>
        <taxon>Balneolaceae</taxon>
        <taxon>Fodinibius</taxon>
    </lineage>
</organism>
<dbReference type="InterPro" id="IPR005671">
    <property type="entry name" value="LeuA_bact_synth"/>
</dbReference>
<dbReference type="Gene3D" id="1.10.238.260">
    <property type="match status" value="1"/>
</dbReference>
<keyword evidence="6 11" id="KW-0808">Transferase</keyword>
<evidence type="ECO:0000256" key="10">
    <source>
        <dbReference type="NCBIfam" id="TIGR00973"/>
    </source>
</evidence>
<evidence type="ECO:0000256" key="6">
    <source>
        <dbReference type="ARBA" id="ARBA00022679"/>
    </source>
</evidence>